<keyword evidence="7 8" id="KW-0687">Ribonucleoprotein</keyword>
<proteinExistence type="inferred from homology"/>
<dbReference type="AlphaFoldDB" id="A0A7S1NT55"/>
<dbReference type="PANTHER" id="PTHR12581">
    <property type="entry name" value="HIV-1 REV BINDING PROTEIN 2, 3"/>
    <property type="match status" value="1"/>
</dbReference>
<organism evidence="12">
    <name type="scientific">Eutreptiella gymnastica</name>
    <dbReference type="NCBI Taxonomy" id="73025"/>
    <lineage>
        <taxon>Eukaryota</taxon>
        <taxon>Discoba</taxon>
        <taxon>Euglenozoa</taxon>
        <taxon>Euglenida</taxon>
        <taxon>Spirocuta</taxon>
        <taxon>Euglenophyceae</taxon>
        <taxon>Eutreptiales</taxon>
        <taxon>Eutreptiaceae</taxon>
        <taxon>Eutreptiella</taxon>
    </lineage>
</organism>
<dbReference type="CDD" id="cd22393">
    <property type="entry name" value="KH-I_KRR1_rpt1"/>
    <property type="match status" value="1"/>
</dbReference>
<dbReference type="Pfam" id="PF21800">
    <property type="entry name" value="KH_KRR1_2nd"/>
    <property type="match status" value="1"/>
</dbReference>
<keyword evidence="5 8" id="KW-0694">RNA-binding</keyword>
<dbReference type="InterPro" id="IPR036612">
    <property type="entry name" value="KH_dom_type_1_sf"/>
</dbReference>
<dbReference type="InterPro" id="IPR048549">
    <property type="entry name" value="KRR1-like_KH2_euk"/>
</dbReference>
<evidence type="ECO:0000256" key="7">
    <source>
        <dbReference type="ARBA" id="ARBA00023274"/>
    </source>
</evidence>
<dbReference type="EMBL" id="HBGA01135810">
    <property type="protein sequence ID" value="CAD9039221.1"/>
    <property type="molecule type" value="Transcribed_RNA"/>
</dbReference>
<feature type="domain" description="KRR1 small subunit processome component second KH" evidence="11">
    <location>
        <begin position="122"/>
        <end position="211"/>
    </location>
</feature>
<dbReference type="GO" id="GO:0006364">
    <property type="term" value="P:rRNA processing"/>
    <property type="evidence" value="ECO:0007669"/>
    <property type="project" value="UniProtKB-KW"/>
</dbReference>
<dbReference type="InterPro" id="IPR041174">
    <property type="entry name" value="KRR1-like_KH1"/>
</dbReference>
<evidence type="ECO:0000256" key="1">
    <source>
        <dbReference type="ARBA" id="ARBA00004604"/>
    </source>
</evidence>
<keyword evidence="3 8" id="KW-0690">Ribosome biogenesis</keyword>
<dbReference type="InterPro" id="IPR048550">
    <property type="entry name" value="KRR1-like_KH1_euk"/>
</dbReference>
<dbReference type="FunFam" id="3.30.1370.10:FF:000014">
    <property type="entry name" value="KRR1 small subunit processome component"/>
    <property type="match status" value="1"/>
</dbReference>
<keyword evidence="6 8" id="KW-0539">Nucleus</keyword>
<accession>A0A7S1NT55</accession>
<dbReference type="SUPFAM" id="SSF54791">
    <property type="entry name" value="Eukaryotic type KH-domain (KH-domain type I)"/>
    <property type="match status" value="1"/>
</dbReference>
<dbReference type="CDD" id="cd22394">
    <property type="entry name" value="KH-I_KRR1_rpt2"/>
    <property type="match status" value="1"/>
</dbReference>
<keyword evidence="4 8" id="KW-0698">rRNA processing</keyword>
<comment type="subcellular location">
    <subcellularLocation>
        <location evidence="1 8">Nucleus</location>
        <location evidence="1 8">Nucleolus</location>
    </subcellularLocation>
</comment>
<comment type="subunit">
    <text evidence="8">Component of the ribosomal small subunit (SSU) processome.</text>
</comment>
<comment type="function">
    <text evidence="8">Required for 40S ribosome biogenesis. Involved in nucleolar processing of pre-18S ribosomal RNA and ribosome assembly.</text>
</comment>
<evidence type="ECO:0000256" key="8">
    <source>
        <dbReference type="PIRNR" id="PIRNR006515"/>
    </source>
</evidence>
<dbReference type="Gene3D" id="3.30.1370.10">
    <property type="entry name" value="K Homology domain, type 1"/>
    <property type="match status" value="2"/>
</dbReference>
<evidence type="ECO:0000256" key="4">
    <source>
        <dbReference type="ARBA" id="ARBA00022552"/>
    </source>
</evidence>
<dbReference type="InterPro" id="IPR024166">
    <property type="entry name" value="rRNA_assembly_KRR1"/>
</dbReference>
<reference evidence="12" key="1">
    <citation type="submission" date="2021-01" db="EMBL/GenBank/DDBJ databases">
        <authorList>
            <person name="Corre E."/>
            <person name="Pelletier E."/>
            <person name="Niang G."/>
            <person name="Scheremetjew M."/>
            <person name="Finn R."/>
            <person name="Kale V."/>
            <person name="Holt S."/>
            <person name="Cochrane G."/>
            <person name="Meng A."/>
            <person name="Brown T."/>
            <person name="Cohen L."/>
        </authorList>
    </citation>
    <scope>NUCLEOTIDE SEQUENCE</scope>
    <source>
        <strain evidence="12">NIES-381</strain>
    </source>
</reference>
<name>A0A7S1NT55_9EUGL</name>
<evidence type="ECO:0000259" key="10">
    <source>
        <dbReference type="Pfam" id="PF17903"/>
    </source>
</evidence>
<comment type="similarity">
    <text evidence="2 8">Belongs to the KRR1 family.</text>
</comment>
<dbReference type="GO" id="GO:0032040">
    <property type="term" value="C:small-subunit processome"/>
    <property type="evidence" value="ECO:0007669"/>
    <property type="project" value="TreeGrafter"/>
</dbReference>
<evidence type="ECO:0000313" key="12">
    <source>
        <dbReference type="EMBL" id="CAD9039221.1"/>
    </source>
</evidence>
<gene>
    <name evidence="12" type="ORF">EGYM00392_LOCUS50384</name>
</gene>
<feature type="region of interest" description="Disordered" evidence="9">
    <location>
        <begin position="227"/>
        <end position="305"/>
    </location>
</feature>
<dbReference type="GO" id="GO:0003723">
    <property type="term" value="F:RNA binding"/>
    <property type="evidence" value="ECO:0007669"/>
    <property type="project" value="UniProtKB-KW"/>
</dbReference>
<evidence type="ECO:0000256" key="2">
    <source>
        <dbReference type="ARBA" id="ARBA00009344"/>
    </source>
</evidence>
<sequence length="305" mass="35457">MADDEQRELFDGTFIDKKKMWEVPQYTESEMKRSIVDETSFATIFPKYLETYLQKIWPDVELVLQKYKCKGELNLTEGSMTVRTTKKSWDPYAIINARDFIKLLGRSVPLQQAAKIFQDDMSMEIIKIGGFVRNKERFVKRRQRLLGPEGKTLKALELLTDCYILVQGKTVAAMGGYKGLKAVKQIVEDCMQNIHPIYGLKRLLIRRELAKDEKMKNENWARMLPSFKKQNLKRAKRKQVRRTKKLDSVSPFPPAPAPRKEDIAMETGEYFLKKKRKEKSDGEGAQPAPKKAKTEKEKKKKKSKD</sequence>
<evidence type="ECO:0000259" key="11">
    <source>
        <dbReference type="Pfam" id="PF21800"/>
    </source>
</evidence>
<dbReference type="InterPro" id="IPR048548">
    <property type="entry name" value="KRR1-like_KH2"/>
</dbReference>
<evidence type="ECO:0000256" key="3">
    <source>
        <dbReference type="ARBA" id="ARBA00022517"/>
    </source>
</evidence>
<dbReference type="Pfam" id="PF17903">
    <property type="entry name" value="KH_KRR1_1st"/>
    <property type="match status" value="1"/>
</dbReference>
<evidence type="ECO:0000256" key="9">
    <source>
        <dbReference type="SAM" id="MobiDB-lite"/>
    </source>
</evidence>
<evidence type="ECO:0000256" key="6">
    <source>
        <dbReference type="ARBA" id="ARBA00023242"/>
    </source>
</evidence>
<protein>
    <recommendedName>
        <fullName evidence="8">KRR1 small subunit processome component</fullName>
    </recommendedName>
    <alternativeName>
        <fullName evidence="8">KRR-R motif-containing protein 1</fullName>
    </alternativeName>
</protein>
<dbReference type="PANTHER" id="PTHR12581:SF0">
    <property type="entry name" value="KRR1 SMALL SUBUNIT PROCESSOME COMPONENT HOMOLOG"/>
    <property type="match status" value="1"/>
</dbReference>
<feature type="compositionally biased region" description="Basic residues" evidence="9">
    <location>
        <begin position="230"/>
        <end position="244"/>
    </location>
</feature>
<dbReference type="PIRSF" id="PIRSF006515">
    <property type="entry name" value="KRR1"/>
    <property type="match status" value="1"/>
</dbReference>
<feature type="domain" description="KRR1 small subunit processome component first KH" evidence="10">
    <location>
        <begin position="40"/>
        <end position="119"/>
    </location>
</feature>
<evidence type="ECO:0000256" key="5">
    <source>
        <dbReference type="ARBA" id="ARBA00022884"/>
    </source>
</evidence>